<evidence type="ECO:0000313" key="3">
    <source>
        <dbReference type="EnsemblProtists" id="EKX47458"/>
    </source>
</evidence>
<name>L1JG16_GUITC</name>
<dbReference type="eggNOG" id="ENOG502SRYX">
    <property type="taxonomic scope" value="Eukaryota"/>
</dbReference>
<evidence type="ECO:0000313" key="2">
    <source>
        <dbReference type="EMBL" id="EKX47458.1"/>
    </source>
</evidence>
<dbReference type="HOGENOM" id="CLU_294314_0_0_1"/>
<reference evidence="3" key="3">
    <citation type="submission" date="2016-03" db="UniProtKB">
        <authorList>
            <consortium name="EnsemblProtists"/>
        </authorList>
    </citation>
    <scope>IDENTIFICATION</scope>
</reference>
<feature type="compositionally biased region" description="Basic and acidic residues" evidence="1">
    <location>
        <begin position="827"/>
        <end position="849"/>
    </location>
</feature>
<dbReference type="EMBL" id="JH992990">
    <property type="protein sequence ID" value="EKX47458.1"/>
    <property type="molecule type" value="Genomic_DNA"/>
</dbReference>
<feature type="compositionally biased region" description="Basic and acidic residues" evidence="1">
    <location>
        <begin position="284"/>
        <end position="313"/>
    </location>
</feature>
<dbReference type="EnsemblProtists" id="EKX47458">
    <property type="protein sequence ID" value="EKX47458"/>
    <property type="gene ID" value="GUITHDRAFT_137615"/>
</dbReference>
<feature type="region of interest" description="Disordered" evidence="1">
    <location>
        <begin position="566"/>
        <end position="627"/>
    </location>
</feature>
<keyword evidence="4" id="KW-1185">Reference proteome</keyword>
<accession>L1JG16</accession>
<feature type="region of interest" description="Disordered" evidence="1">
    <location>
        <begin position="803"/>
        <end position="905"/>
    </location>
</feature>
<protein>
    <submittedName>
        <fullName evidence="2 3">Uncharacterized protein</fullName>
    </submittedName>
</protein>
<dbReference type="STRING" id="905079.L1JG16"/>
<reference evidence="4" key="2">
    <citation type="submission" date="2012-11" db="EMBL/GenBank/DDBJ databases">
        <authorList>
            <person name="Kuo A."/>
            <person name="Curtis B.A."/>
            <person name="Tanifuji G."/>
            <person name="Burki F."/>
            <person name="Gruber A."/>
            <person name="Irimia M."/>
            <person name="Maruyama S."/>
            <person name="Arias M.C."/>
            <person name="Ball S.G."/>
            <person name="Gile G.H."/>
            <person name="Hirakawa Y."/>
            <person name="Hopkins J.F."/>
            <person name="Rensing S.A."/>
            <person name="Schmutz J."/>
            <person name="Symeonidi A."/>
            <person name="Elias M."/>
            <person name="Eveleigh R.J."/>
            <person name="Herman E.K."/>
            <person name="Klute M.J."/>
            <person name="Nakayama T."/>
            <person name="Obornik M."/>
            <person name="Reyes-Prieto A."/>
            <person name="Armbrust E.V."/>
            <person name="Aves S.J."/>
            <person name="Beiko R.G."/>
            <person name="Coutinho P."/>
            <person name="Dacks J.B."/>
            <person name="Durnford D.G."/>
            <person name="Fast N.M."/>
            <person name="Green B.R."/>
            <person name="Grisdale C."/>
            <person name="Hempe F."/>
            <person name="Henrissat B."/>
            <person name="Hoppner M.P."/>
            <person name="Ishida K.-I."/>
            <person name="Kim E."/>
            <person name="Koreny L."/>
            <person name="Kroth P.G."/>
            <person name="Liu Y."/>
            <person name="Malik S.-B."/>
            <person name="Maier U.G."/>
            <person name="McRose D."/>
            <person name="Mock T."/>
            <person name="Neilson J.A."/>
            <person name="Onodera N.T."/>
            <person name="Poole A.M."/>
            <person name="Pritham E.J."/>
            <person name="Richards T.A."/>
            <person name="Rocap G."/>
            <person name="Roy S.W."/>
            <person name="Sarai C."/>
            <person name="Schaack S."/>
            <person name="Shirato S."/>
            <person name="Slamovits C.H."/>
            <person name="Spencer D.F."/>
            <person name="Suzuki S."/>
            <person name="Worden A.Z."/>
            <person name="Zauner S."/>
            <person name="Barry K."/>
            <person name="Bell C."/>
            <person name="Bharti A.K."/>
            <person name="Crow J.A."/>
            <person name="Grimwood J."/>
            <person name="Kramer R."/>
            <person name="Lindquist E."/>
            <person name="Lucas S."/>
            <person name="Salamov A."/>
            <person name="McFadden G.I."/>
            <person name="Lane C.E."/>
            <person name="Keeling P.J."/>
            <person name="Gray M.W."/>
            <person name="Grigoriev I.V."/>
            <person name="Archibald J.M."/>
        </authorList>
    </citation>
    <scope>NUCLEOTIDE SEQUENCE</scope>
    <source>
        <strain evidence="4">CCMP2712</strain>
    </source>
</reference>
<feature type="compositionally biased region" description="Basic and acidic residues" evidence="1">
    <location>
        <begin position="803"/>
        <end position="819"/>
    </location>
</feature>
<proteinExistence type="predicted"/>
<dbReference type="KEGG" id="gtt:GUITHDRAFT_137615"/>
<feature type="compositionally biased region" description="Basic and acidic residues" evidence="1">
    <location>
        <begin position="252"/>
        <end position="266"/>
    </location>
</feature>
<organism evidence="2">
    <name type="scientific">Guillardia theta (strain CCMP2712)</name>
    <name type="common">Cryptophyte</name>
    <dbReference type="NCBI Taxonomy" id="905079"/>
    <lineage>
        <taxon>Eukaryota</taxon>
        <taxon>Cryptophyceae</taxon>
        <taxon>Pyrenomonadales</taxon>
        <taxon>Geminigeraceae</taxon>
        <taxon>Guillardia</taxon>
    </lineage>
</organism>
<dbReference type="OMA" id="HERYRSN"/>
<dbReference type="RefSeq" id="XP_005834438.1">
    <property type="nucleotide sequence ID" value="XM_005834381.1"/>
</dbReference>
<dbReference type="AlphaFoldDB" id="L1JG16"/>
<evidence type="ECO:0000256" key="1">
    <source>
        <dbReference type="SAM" id="MobiDB-lite"/>
    </source>
</evidence>
<dbReference type="GeneID" id="17304121"/>
<dbReference type="GO" id="GO:0005634">
    <property type="term" value="C:nucleus"/>
    <property type="evidence" value="ECO:0007669"/>
    <property type="project" value="TreeGrafter"/>
</dbReference>
<dbReference type="PANTHER" id="PTHR36562:SF5">
    <property type="entry name" value="SERINE_ARGININE REPETITIVE MATRIX 2"/>
    <property type="match status" value="1"/>
</dbReference>
<dbReference type="PANTHER" id="PTHR36562">
    <property type="entry name" value="SERINE/ARGININE REPETITIVE MATRIX 2"/>
    <property type="match status" value="1"/>
</dbReference>
<dbReference type="Proteomes" id="UP000011087">
    <property type="component" value="Unassembled WGS sequence"/>
</dbReference>
<dbReference type="PaxDb" id="55529-EKX47458"/>
<gene>
    <name evidence="2" type="ORF">GUITHDRAFT_137615</name>
</gene>
<feature type="region of interest" description="Disordered" evidence="1">
    <location>
        <begin position="17"/>
        <end position="387"/>
    </location>
</feature>
<dbReference type="InterPro" id="IPR051372">
    <property type="entry name" value="CWC21"/>
</dbReference>
<feature type="compositionally biased region" description="Basic and acidic residues" evidence="1">
    <location>
        <begin position="24"/>
        <end position="239"/>
    </location>
</feature>
<reference evidence="2 4" key="1">
    <citation type="journal article" date="2012" name="Nature">
        <title>Algal genomes reveal evolutionary mosaicism and the fate of nucleomorphs.</title>
        <authorList>
            <consortium name="DOE Joint Genome Institute"/>
            <person name="Curtis B.A."/>
            <person name="Tanifuji G."/>
            <person name="Burki F."/>
            <person name="Gruber A."/>
            <person name="Irimia M."/>
            <person name="Maruyama S."/>
            <person name="Arias M.C."/>
            <person name="Ball S.G."/>
            <person name="Gile G.H."/>
            <person name="Hirakawa Y."/>
            <person name="Hopkins J.F."/>
            <person name="Kuo A."/>
            <person name="Rensing S.A."/>
            <person name="Schmutz J."/>
            <person name="Symeonidi A."/>
            <person name="Elias M."/>
            <person name="Eveleigh R.J."/>
            <person name="Herman E.K."/>
            <person name="Klute M.J."/>
            <person name="Nakayama T."/>
            <person name="Obornik M."/>
            <person name="Reyes-Prieto A."/>
            <person name="Armbrust E.V."/>
            <person name="Aves S.J."/>
            <person name="Beiko R.G."/>
            <person name="Coutinho P."/>
            <person name="Dacks J.B."/>
            <person name="Durnford D.G."/>
            <person name="Fast N.M."/>
            <person name="Green B.R."/>
            <person name="Grisdale C.J."/>
            <person name="Hempel F."/>
            <person name="Henrissat B."/>
            <person name="Hoppner M.P."/>
            <person name="Ishida K."/>
            <person name="Kim E."/>
            <person name="Koreny L."/>
            <person name="Kroth P.G."/>
            <person name="Liu Y."/>
            <person name="Malik S.B."/>
            <person name="Maier U.G."/>
            <person name="McRose D."/>
            <person name="Mock T."/>
            <person name="Neilson J.A."/>
            <person name="Onodera N.T."/>
            <person name="Poole A.M."/>
            <person name="Pritham E.J."/>
            <person name="Richards T.A."/>
            <person name="Rocap G."/>
            <person name="Roy S.W."/>
            <person name="Sarai C."/>
            <person name="Schaack S."/>
            <person name="Shirato S."/>
            <person name="Slamovits C.H."/>
            <person name="Spencer D.F."/>
            <person name="Suzuki S."/>
            <person name="Worden A.Z."/>
            <person name="Zauner S."/>
            <person name="Barry K."/>
            <person name="Bell C."/>
            <person name="Bharti A.K."/>
            <person name="Crow J.A."/>
            <person name="Grimwood J."/>
            <person name="Kramer R."/>
            <person name="Lindquist E."/>
            <person name="Lucas S."/>
            <person name="Salamov A."/>
            <person name="McFadden G.I."/>
            <person name="Lane C.E."/>
            <person name="Keeling P.J."/>
            <person name="Gray M.W."/>
            <person name="Grigoriev I.V."/>
            <person name="Archibald J.M."/>
        </authorList>
    </citation>
    <scope>NUCLEOTIDE SEQUENCE</scope>
    <source>
        <strain evidence="2 4">CCMP2712</strain>
    </source>
</reference>
<sequence length="1031" mass="114349">MVGFRSKPSVVTWLLKYHPASQKSEQEADKKEAEKKEAEKKEAEKKEAEKKEAEKKEAEKKEAEKKEAEKKEAEKKEAEKKEAEKEAEKKEAEKKEAEKKEAEKKEAEKKEAEKKEAEKKEAEKKEAEKKEAEKKEAEKKEAEKKEAEKKEAEKKEAEKKEAEKKEAEKKEAEKKEAEKKEAEKKEAEKKEAEKKEAEKKEAEKKEAEKKEAEKKEAEKKEAEKKEVEGSKSSEKEATTKQKGKATPSKGGASKETEKADESKPGADAESSNAKLPGRNTRKSTGSEKGESTEKMDVEENGEPADKGGATEKSAKKRGRSSRGSLDGGEQAAATPNEEERKSKRERKQTQFYDVTADGSSPAKKPETPGKGGGSQGAKSTASQEEKSGWPAAWYKLLDKKFKSEDSDSNEADFLRVMRGISSRIYVGRPVQVKEEGGWSSGIVCAPPNSDGSVSVLLEKGGEITVESGDVDSKIRFQGEGANNVEVGRHVLVMFEGDIFYVGVVASVEKEKQVVKRFVVFFEDGDRAEVETSDESFELLPQEWSEHVQRKGKWGWWGYNKDRSQRAVEAEAGPDDEAKGGKAEGKKRKRQAEEETNVKKTPSKTSGKNTPSKTPSKGKKSAESENEEAIASYTEQMRGSNVPFYVGCPVECKGAEGEGWVKGRITSKDVDGVQRVCLAGSEGVEVQVSNKTEADEVRIDQESLGEFAVGRHVQVLFETLWFVGIVVEMEVDEGKKPSRIRVRFEDGEDIWVDLPDPSAILIATQWSEEVAKACTWGWWGFNADRMKQLQKFLKCVTEPVLLEEGDRGGRNQDKEKKAETKSTGGRTRKSDTGEAGKSIEEGAGEDKAPDTPRTSRSGRQVAQDYTKMASGQGGKEEEEEEPAEPARKTKERRKSGGGKSPAGSQKTKLNHIALALSLCDSLTQIAFVDNFNLKARNKWKGLITTQDCSLKEFGDHLKTFETNLASSAMNDTYTSQLIHDAQGVRSDLLKEIAASNTEEKARRSVQKLASFVRKVLFKSDQERQLCCGSFAS</sequence>
<dbReference type="Gene3D" id="2.30.30.140">
    <property type="match status" value="1"/>
</dbReference>
<evidence type="ECO:0000313" key="4">
    <source>
        <dbReference type="Proteomes" id="UP000011087"/>
    </source>
</evidence>